<dbReference type="EMBL" id="CP069027">
    <property type="protein sequence ID" value="QRC95757.1"/>
    <property type="molecule type" value="Genomic_DNA"/>
</dbReference>
<dbReference type="InterPro" id="IPR010730">
    <property type="entry name" value="HET"/>
</dbReference>
<sequence length="855" mass="96577">QRQGCASVLTSYALARCDKILLAWMRWQYEFSPLYKMFSTKRADVVENLPHTSTSRRASVSSVETITEASHRTQNANDAEPCSSCQRMLSIALAPTYSSSETHQKCRRPTSITELQAGSRGCPVCSLFHQILRGKDDRVVDRILRYSNENFNSLTQYLPDGGTDIEELMNPGPKVKMHISAALTFPESPTQVPRYRRRERKAMNIVRDVLVGPAIGLQLKFQLRYTAQAMTRMKTNTTVEECLAIYRAPGTEPITSDKDENSQSTDWFESRVPSDTRLDTSAKWDLLTSWAQRYHLSARTEIPDSFPSRFLDLSREGHVRLVDAVRAPYAALSHRWGASKHLITTTQNIGRLRAGVRVHHLPMMFQDAISVARHLRVHALWIDALCIVQDDEHDWEREAHKMGDIYTNSDFVIAAHCASDDSGGFLAESMSKREAVEIDLQNEGKRVGIYRRGNIDSDITSSLLSKRGWVLQERLLATHILHFTANGLFSERGSEVFSEDGTQEDMPAAAEGEKFWTPSAMPELQTALMSQEVKRETITRNESAQRQTPLDWLHLVEIYTNCDLTREEDKLFAIAGVAARIFARSNLSWCAGLWSDRISEGLLWLPGQNLTRPVNPRAPSWSWAAWDGSIHYPQNIHGDSFESKAAFLKVQGVYDTRFCGDEVWLAGSGTLQIRVKLFDLTTVIFTGDCVPLGPGPDRRGYFTNNNQDLPRVTLKKYLNVHTLHGRRAVNKRLKVREHRLPPCGWVALDDHQSAPRQDSDMESRSLRGRYFALLGIGRMSSGVVACLGIFLCVMEKAKGHLEYYRIGCGQLSHSFISGEQLEYQPGRQDATGWSTDTEHVQIPLDLEDVSTITIR</sequence>
<protein>
    <recommendedName>
        <fullName evidence="2">Heterokaryon incompatibility domain-containing protein</fullName>
    </recommendedName>
</protein>
<feature type="domain" description="Heterokaryon incompatibility" evidence="2">
    <location>
        <begin position="329"/>
        <end position="473"/>
    </location>
</feature>
<accession>A0A7U2I1B9</accession>
<evidence type="ECO:0000259" key="2">
    <source>
        <dbReference type="Pfam" id="PF06985"/>
    </source>
</evidence>
<feature type="non-terminal residue" evidence="3">
    <location>
        <position position="1"/>
    </location>
</feature>
<dbReference type="PANTHER" id="PTHR33112:SF8">
    <property type="entry name" value="HETEROKARYON INCOMPATIBILITY DOMAIN-CONTAINING PROTEIN"/>
    <property type="match status" value="1"/>
</dbReference>
<keyword evidence="1" id="KW-0472">Membrane</keyword>
<keyword evidence="1" id="KW-1133">Transmembrane helix</keyword>
<reference evidence="4" key="1">
    <citation type="journal article" date="2021" name="BMC Genomics">
        <title>Chromosome-level genome assembly and manually-curated proteome of model necrotroph Parastagonospora nodorum Sn15 reveals a genome-wide trove of candidate effector homologs, and redundancy of virulence-related functions within an accessory chromosome.</title>
        <authorList>
            <person name="Bertazzoni S."/>
            <person name="Jones D.A.B."/>
            <person name="Phan H.T."/>
            <person name="Tan K.-C."/>
            <person name="Hane J.K."/>
        </authorList>
    </citation>
    <scope>NUCLEOTIDE SEQUENCE [LARGE SCALE GENOMIC DNA]</scope>
    <source>
        <strain evidence="4">SN15 / ATCC MYA-4574 / FGSC 10173)</strain>
    </source>
</reference>
<name>A0A7U2I1B9_PHANO</name>
<evidence type="ECO:0000313" key="3">
    <source>
        <dbReference type="EMBL" id="QRC95757.1"/>
    </source>
</evidence>
<dbReference type="PANTHER" id="PTHR33112">
    <property type="entry name" value="DOMAIN PROTEIN, PUTATIVE-RELATED"/>
    <property type="match status" value="1"/>
</dbReference>
<dbReference type="AlphaFoldDB" id="A0A7U2I1B9"/>
<dbReference type="Pfam" id="PF06985">
    <property type="entry name" value="HET"/>
    <property type="match status" value="1"/>
</dbReference>
<gene>
    <name evidence="3" type="ORF">JI435_159120</name>
</gene>
<evidence type="ECO:0000256" key="1">
    <source>
        <dbReference type="SAM" id="Phobius"/>
    </source>
</evidence>
<feature type="transmembrane region" description="Helical" evidence="1">
    <location>
        <begin position="770"/>
        <end position="793"/>
    </location>
</feature>
<keyword evidence="1" id="KW-0812">Transmembrane</keyword>
<keyword evidence="4" id="KW-1185">Reference proteome</keyword>
<dbReference type="OrthoDB" id="3796389at2759"/>
<dbReference type="Proteomes" id="UP000663193">
    <property type="component" value="Chromosome 5"/>
</dbReference>
<evidence type="ECO:0000313" key="4">
    <source>
        <dbReference type="Proteomes" id="UP000663193"/>
    </source>
</evidence>
<proteinExistence type="predicted"/>
<organism evidence="3 4">
    <name type="scientific">Phaeosphaeria nodorum (strain SN15 / ATCC MYA-4574 / FGSC 10173)</name>
    <name type="common">Glume blotch fungus</name>
    <name type="synonym">Parastagonospora nodorum</name>
    <dbReference type="NCBI Taxonomy" id="321614"/>
    <lineage>
        <taxon>Eukaryota</taxon>
        <taxon>Fungi</taxon>
        <taxon>Dikarya</taxon>
        <taxon>Ascomycota</taxon>
        <taxon>Pezizomycotina</taxon>
        <taxon>Dothideomycetes</taxon>
        <taxon>Pleosporomycetidae</taxon>
        <taxon>Pleosporales</taxon>
        <taxon>Pleosporineae</taxon>
        <taxon>Phaeosphaeriaceae</taxon>
        <taxon>Parastagonospora</taxon>
    </lineage>
</organism>
<dbReference type="VEuPathDB" id="FungiDB:JI435_159120"/>